<dbReference type="PANTHER" id="PTHR11785">
    <property type="entry name" value="AMINO ACID TRANSPORTER"/>
    <property type="match status" value="1"/>
</dbReference>
<dbReference type="GO" id="GO:0015179">
    <property type="term" value="F:L-amino acid transmembrane transporter activity"/>
    <property type="evidence" value="ECO:0007669"/>
    <property type="project" value="TreeGrafter"/>
</dbReference>
<feature type="transmembrane region" description="Helical" evidence="5">
    <location>
        <begin position="148"/>
        <end position="167"/>
    </location>
</feature>
<feature type="transmembrane region" description="Helical" evidence="5">
    <location>
        <begin position="343"/>
        <end position="360"/>
    </location>
</feature>
<feature type="transmembrane region" description="Helical" evidence="5">
    <location>
        <begin position="80"/>
        <end position="106"/>
    </location>
</feature>
<keyword evidence="2 5" id="KW-0812">Transmembrane</keyword>
<name>A0A9P4V239_9PLEO</name>
<dbReference type="InterPro" id="IPR002293">
    <property type="entry name" value="AA/rel_permease1"/>
</dbReference>
<keyword evidence="7" id="KW-1185">Reference proteome</keyword>
<accession>A0A9P4V239</accession>
<protein>
    <recommendedName>
        <fullName evidence="8">Amino acid transporter</fullName>
    </recommendedName>
</protein>
<feature type="transmembrane region" description="Helical" evidence="5">
    <location>
        <begin position="366"/>
        <end position="390"/>
    </location>
</feature>
<evidence type="ECO:0008006" key="8">
    <source>
        <dbReference type="Google" id="ProtNLM"/>
    </source>
</evidence>
<feature type="transmembrane region" description="Helical" evidence="5">
    <location>
        <begin position="456"/>
        <end position="473"/>
    </location>
</feature>
<dbReference type="GO" id="GO:0016020">
    <property type="term" value="C:membrane"/>
    <property type="evidence" value="ECO:0007669"/>
    <property type="project" value="UniProtKB-SubCell"/>
</dbReference>
<proteinExistence type="predicted"/>
<feature type="transmembrane region" description="Helical" evidence="5">
    <location>
        <begin position="243"/>
        <end position="261"/>
    </location>
</feature>
<organism evidence="6 7">
    <name type="scientific">Polyplosphaeria fusca</name>
    <dbReference type="NCBI Taxonomy" id="682080"/>
    <lineage>
        <taxon>Eukaryota</taxon>
        <taxon>Fungi</taxon>
        <taxon>Dikarya</taxon>
        <taxon>Ascomycota</taxon>
        <taxon>Pezizomycotina</taxon>
        <taxon>Dothideomycetes</taxon>
        <taxon>Pleosporomycetidae</taxon>
        <taxon>Pleosporales</taxon>
        <taxon>Tetraplosphaeriaceae</taxon>
        <taxon>Polyplosphaeria</taxon>
    </lineage>
</organism>
<feature type="transmembrane region" description="Helical" evidence="5">
    <location>
        <begin position="118"/>
        <end position="136"/>
    </location>
</feature>
<dbReference type="Gene3D" id="1.20.1740.10">
    <property type="entry name" value="Amino acid/polyamine transporter I"/>
    <property type="match status" value="1"/>
</dbReference>
<dbReference type="PANTHER" id="PTHR11785:SF382">
    <property type="entry name" value="LOW-AFFINITY METHIONINE PERMEASE"/>
    <property type="match status" value="1"/>
</dbReference>
<feature type="transmembrane region" description="Helical" evidence="5">
    <location>
        <begin position="6"/>
        <end position="26"/>
    </location>
</feature>
<comment type="subcellular location">
    <subcellularLocation>
        <location evidence="1">Membrane</location>
        <topology evidence="1">Multi-pass membrane protein</topology>
    </subcellularLocation>
</comment>
<evidence type="ECO:0000313" key="6">
    <source>
        <dbReference type="EMBL" id="KAF2733876.1"/>
    </source>
</evidence>
<dbReference type="AlphaFoldDB" id="A0A9P4V239"/>
<evidence type="ECO:0000256" key="1">
    <source>
        <dbReference type="ARBA" id="ARBA00004141"/>
    </source>
</evidence>
<feature type="transmembrane region" description="Helical" evidence="5">
    <location>
        <begin position="411"/>
        <end position="436"/>
    </location>
</feature>
<dbReference type="OrthoDB" id="5982228at2759"/>
<evidence type="ECO:0000313" key="7">
    <source>
        <dbReference type="Proteomes" id="UP000799444"/>
    </source>
</evidence>
<keyword evidence="3 5" id="KW-1133">Transmembrane helix</keyword>
<evidence type="ECO:0000256" key="4">
    <source>
        <dbReference type="ARBA" id="ARBA00023136"/>
    </source>
</evidence>
<dbReference type="EMBL" id="ML996155">
    <property type="protein sequence ID" value="KAF2733876.1"/>
    <property type="molecule type" value="Genomic_DNA"/>
</dbReference>
<reference evidence="6" key="1">
    <citation type="journal article" date="2020" name="Stud. Mycol.">
        <title>101 Dothideomycetes genomes: a test case for predicting lifestyles and emergence of pathogens.</title>
        <authorList>
            <person name="Haridas S."/>
            <person name="Albert R."/>
            <person name="Binder M."/>
            <person name="Bloem J."/>
            <person name="Labutti K."/>
            <person name="Salamov A."/>
            <person name="Andreopoulos B."/>
            <person name="Baker S."/>
            <person name="Barry K."/>
            <person name="Bills G."/>
            <person name="Bluhm B."/>
            <person name="Cannon C."/>
            <person name="Castanera R."/>
            <person name="Culley D."/>
            <person name="Daum C."/>
            <person name="Ezra D."/>
            <person name="Gonzalez J."/>
            <person name="Henrissat B."/>
            <person name="Kuo A."/>
            <person name="Liang C."/>
            <person name="Lipzen A."/>
            <person name="Lutzoni F."/>
            <person name="Magnuson J."/>
            <person name="Mondo S."/>
            <person name="Nolan M."/>
            <person name="Ohm R."/>
            <person name="Pangilinan J."/>
            <person name="Park H.-J."/>
            <person name="Ramirez L."/>
            <person name="Alfaro M."/>
            <person name="Sun H."/>
            <person name="Tritt A."/>
            <person name="Yoshinaga Y."/>
            <person name="Zwiers L.-H."/>
            <person name="Turgeon B."/>
            <person name="Goodwin S."/>
            <person name="Spatafora J."/>
            <person name="Crous P."/>
            <person name="Grigoriev I."/>
        </authorList>
    </citation>
    <scope>NUCLEOTIDE SEQUENCE</scope>
    <source>
        <strain evidence="6">CBS 125425</strain>
    </source>
</reference>
<gene>
    <name evidence="6" type="ORF">EJ04DRAFT_494500</name>
</gene>
<keyword evidence="4 5" id="KW-0472">Membrane</keyword>
<evidence type="ECO:0000256" key="5">
    <source>
        <dbReference type="SAM" id="Phobius"/>
    </source>
</evidence>
<dbReference type="Pfam" id="PF13520">
    <property type="entry name" value="AA_permease_2"/>
    <property type="match status" value="1"/>
</dbReference>
<evidence type="ECO:0000256" key="3">
    <source>
        <dbReference type="ARBA" id="ARBA00022989"/>
    </source>
</evidence>
<dbReference type="PIRSF" id="PIRSF006060">
    <property type="entry name" value="AA_transporter"/>
    <property type="match status" value="1"/>
</dbReference>
<dbReference type="InterPro" id="IPR050598">
    <property type="entry name" value="AminoAcid_Transporter"/>
</dbReference>
<evidence type="ECO:0000256" key="2">
    <source>
        <dbReference type="ARBA" id="ARBA00022692"/>
    </source>
</evidence>
<feature type="transmembrane region" description="Helical" evidence="5">
    <location>
        <begin position="33"/>
        <end position="51"/>
    </location>
</feature>
<dbReference type="Proteomes" id="UP000799444">
    <property type="component" value="Unassembled WGS sequence"/>
</dbReference>
<comment type="caution">
    <text evidence="6">The sequence shown here is derived from an EMBL/GenBank/DDBJ whole genome shotgun (WGS) entry which is preliminary data.</text>
</comment>
<sequence>MKSAIVLNKMFGTGIFVTPTVVLTIVNSKGVAILLWLAGGLLTWAGLAMYLEYGIRFPLTGGELHYIDHVWSKPPLLFPYMYSFIFVVLSGSQANALSFGKAVIIANTSEGAPIDSRLQKTFSIAIIGIVCLLQAYSRINYVRFNNLFAVYKILLLSFLTVTGWCALGGKRSTSAAAMGKPYGLDNLRDNGFADAERQPYGFALALLSIMRVFLGYENANFVLEEVQRPPGDESRIYRRASKFTVLGVTFFYLMVNIAFFASSTTEDLQKTSDALGLFFKNVFGPSYETRKASGIIQAISASGNIMSYTYANVRVKQEIARLGILPWPEFWARTTNRGEPGPALLLTFTFTTIMIIAAPLDNANGYLVISTLFTYARTFVGLLLGFGLLAAPWLKSFKYGSDPWRPHGSRLGLWTLIPLVLLYICGNFFVLVFSWWPSDVQKSLKTATTVLPSMTGPIIGTVFLIAGAVYWVWDLYILRWLGYTTEVLAETQEESELDVQMYFHRNINGFALRVYELMSVITKTMGKLFAWIGF</sequence>